<dbReference type="Gene3D" id="2.40.10.270">
    <property type="entry name" value="Bacteriophage SPP1 head-tail adaptor protein"/>
    <property type="match status" value="1"/>
</dbReference>
<dbReference type="RefSeq" id="WP_310455005.1">
    <property type="nucleotide sequence ID" value="NZ_JAVKPH010000001.1"/>
</dbReference>
<accession>A0ABU1F289</accession>
<dbReference type="InterPro" id="IPR038666">
    <property type="entry name" value="SSP1_head-tail_sf"/>
</dbReference>
<dbReference type="Pfam" id="PF05521">
    <property type="entry name" value="Phage_HCP"/>
    <property type="match status" value="1"/>
</dbReference>
<proteinExistence type="predicted"/>
<evidence type="ECO:0000313" key="1">
    <source>
        <dbReference type="EMBL" id="MDR5650980.1"/>
    </source>
</evidence>
<sequence length="110" mass="12680">MAVNLDRQVQFQRRVGVNGPYGYEYSWHDHGDPIRAARHDVSDNERAVAGWIESTLVSRFTVRSSAFTRDLTPIDQFTHDGLTWDIQGIKEAWLGRFRFLEITARARTDG</sequence>
<organism evidence="1 2">
    <name type="scientific">Ruixingdingia sedimenti</name>
    <dbReference type="NCBI Taxonomy" id="3073604"/>
    <lineage>
        <taxon>Bacteria</taxon>
        <taxon>Pseudomonadati</taxon>
        <taxon>Pseudomonadota</taxon>
        <taxon>Alphaproteobacteria</taxon>
        <taxon>Rhodobacterales</taxon>
        <taxon>Paracoccaceae</taxon>
        <taxon>Ruixingdingia</taxon>
    </lineage>
</organism>
<comment type="caution">
    <text evidence="1">The sequence shown here is derived from an EMBL/GenBank/DDBJ whole genome shotgun (WGS) entry which is preliminary data.</text>
</comment>
<reference evidence="1 2" key="1">
    <citation type="submission" date="2023-09" db="EMBL/GenBank/DDBJ databases">
        <title>Xinfangfangia sedmenti sp. nov., isolated the sedment.</title>
        <authorList>
            <person name="Xu L."/>
        </authorList>
    </citation>
    <scope>NUCLEOTIDE SEQUENCE [LARGE SCALE GENOMIC DNA]</scope>
    <source>
        <strain evidence="1 2">LG-4</strain>
    </source>
</reference>
<dbReference type="InterPro" id="IPR008767">
    <property type="entry name" value="Phage_SPP1_head-tail_adaptor"/>
</dbReference>
<protein>
    <submittedName>
        <fullName evidence="1">Head-tail adaptor protein</fullName>
    </submittedName>
</protein>
<evidence type="ECO:0000313" key="2">
    <source>
        <dbReference type="Proteomes" id="UP001247754"/>
    </source>
</evidence>
<dbReference type="Proteomes" id="UP001247754">
    <property type="component" value="Unassembled WGS sequence"/>
</dbReference>
<dbReference type="EMBL" id="JAVKPH010000001">
    <property type="protein sequence ID" value="MDR5650980.1"/>
    <property type="molecule type" value="Genomic_DNA"/>
</dbReference>
<gene>
    <name evidence="1" type="ORF">RGD00_00040</name>
</gene>
<keyword evidence="2" id="KW-1185">Reference proteome</keyword>
<name>A0ABU1F289_9RHOB</name>